<proteinExistence type="predicted"/>
<evidence type="ECO:0000313" key="2">
    <source>
        <dbReference type="Proteomes" id="UP000234479"/>
    </source>
</evidence>
<reference evidence="1 2" key="1">
    <citation type="submission" date="2017-12" db="EMBL/GenBank/DDBJ databases">
        <title>The genome sequence of Caulobacter sp. 410.</title>
        <authorList>
            <person name="Gao J."/>
            <person name="Mao X."/>
            <person name="Sun J."/>
        </authorList>
    </citation>
    <scope>NUCLEOTIDE SEQUENCE [LARGE SCALE GENOMIC DNA]</scope>
    <source>
        <strain evidence="1 2">410</strain>
    </source>
</reference>
<dbReference type="OrthoDB" id="9814421at2"/>
<gene>
    <name evidence="1" type="ORF">SGCZBJ_19330</name>
</gene>
<keyword evidence="2" id="KW-1185">Reference proteome</keyword>
<evidence type="ECO:0000313" key="1">
    <source>
        <dbReference type="EMBL" id="PLR22233.1"/>
    </source>
</evidence>
<dbReference type="AlphaFoldDB" id="A0A2N5D831"/>
<dbReference type="EMBL" id="PJRS01000040">
    <property type="protein sequence ID" value="PLR22233.1"/>
    <property type="molecule type" value="Genomic_DNA"/>
</dbReference>
<protein>
    <submittedName>
        <fullName evidence="1">Transcription factor</fullName>
    </submittedName>
</protein>
<comment type="caution">
    <text evidence="1">The sequence shown here is derived from an EMBL/GenBank/DDBJ whole genome shotgun (WGS) entry which is preliminary data.</text>
</comment>
<dbReference type="InterPro" id="IPR011660">
    <property type="entry name" value="VapB-like"/>
</dbReference>
<accession>A0A2N5D831</accession>
<dbReference type="Pfam" id="PF07704">
    <property type="entry name" value="PSK_trans_fac"/>
    <property type="match status" value="1"/>
</dbReference>
<dbReference type="RefSeq" id="WP_101719573.1">
    <property type="nucleotide sequence ID" value="NZ_PJRS01000040.1"/>
</dbReference>
<dbReference type="Proteomes" id="UP000234479">
    <property type="component" value="Unassembled WGS sequence"/>
</dbReference>
<sequence length="83" mass="9299">MAFHIRDPETDALVRQLAEKTRLGITEAVKLAATEALAVREKATAEAREEKLARMREIVAEVSTWPRTGLKADKAFFDSLNDE</sequence>
<name>A0A2N5D831_9CAUL</name>
<organism evidence="1 2">
    <name type="scientific">Caulobacter zeae</name>
    <dbReference type="NCBI Taxonomy" id="2055137"/>
    <lineage>
        <taxon>Bacteria</taxon>
        <taxon>Pseudomonadati</taxon>
        <taxon>Pseudomonadota</taxon>
        <taxon>Alphaproteobacteria</taxon>
        <taxon>Caulobacterales</taxon>
        <taxon>Caulobacteraceae</taxon>
        <taxon>Caulobacter</taxon>
    </lineage>
</organism>